<gene>
    <name evidence="2" type="ORF">sr13901</name>
</gene>
<accession>E7A184</accession>
<feature type="signal peptide" evidence="1">
    <location>
        <begin position="1"/>
        <end position="23"/>
    </location>
</feature>
<dbReference type="HOGENOM" id="CLU_2098409_0_0_1"/>
<protein>
    <submittedName>
        <fullName evidence="2">Uncharacterized protein</fullName>
    </submittedName>
</protein>
<dbReference type="EMBL" id="FQ311472">
    <property type="protein sequence ID" value="CBQ73241.1"/>
    <property type="molecule type" value="Genomic_DNA"/>
</dbReference>
<dbReference type="VEuPathDB" id="FungiDB:sr13901"/>
<keyword evidence="1" id="KW-0732">Signal</keyword>
<keyword evidence="3" id="KW-1185">Reference proteome</keyword>
<feature type="chain" id="PRO_5003216781" evidence="1">
    <location>
        <begin position="24"/>
        <end position="116"/>
    </location>
</feature>
<organism evidence="2 3">
    <name type="scientific">Sporisorium reilianum (strain SRZ2)</name>
    <name type="common">Maize head smut fungus</name>
    <dbReference type="NCBI Taxonomy" id="999809"/>
    <lineage>
        <taxon>Eukaryota</taxon>
        <taxon>Fungi</taxon>
        <taxon>Dikarya</taxon>
        <taxon>Basidiomycota</taxon>
        <taxon>Ustilaginomycotina</taxon>
        <taxon>Ustilaginomycetes</taxon>
        <taxon>Ustilaginales</taxon>
        <taxon>Ustilaginaceae</taxon>
        <taxon>Sporisorium</taxon>
    </lineage>
</organism>
<reference evidence="2 3" key="1">
    <citation type="journal article" date="2010" name="Science">
        <title>Pathogenicity determinants in smut fungi revealed by genome comparison.</title>
        <authorList>
            <person name="Schirawski J."/>
            <person name="Mannhaupt G."/>
            <person name="Muench K."/>
            <person name="Brefort T."/>
            <person name="Schipper K."/>
            <person name="Doehlemann G."/>
            <person name="Di Stasio M."/>
            <person name="Roessel N."/>
            <person name="Mendoza-Mendoza A."/>
            <person name="Pester D."/>
            <person name="Mueller O."/>
            <person name="Winterberg B."/>
            <person name="Meyer E."/>
            <person name="Ghareeb H."/>
            <person name="Wollenberg T."/>
            <person name="Muensterkoetter M."/>
            <person name="Wong P."/>
            <person name="Walter M."/>
            <person name="Stukenbrock E."/>
            <person name="Gueldener U."/>
            <person name="Kahmann R."/>
        </authorList>
    </citation>
    <scope>NUCLEOTIDE SEQUENCE [LARGE SCALE GENOMIC DNA]</scope>
    <source>
        <strain evidence="3">SRZ2</strain>
    </source>
</reference>
<name>E7A184_SPORE</name>
<evidence type="ECO:0000313" key="2">
    <source>
        <dbReference type="EMBL" id="CBQ73241.1"/>
    </source>
</evidence>
<evidence type="ECO:0000256" key="1">
    <source>
        <dbReference type="SAM" id="SignalP"/>
    </source>
</evidence>
<sequence>MKLLMVPLLFATILLHCAPVIKAVKDNEEIVRPDFDHEGVRFSRISFENLRPEPLKAHVKLFYKEVAIPMWNEKETVTGAHWNQYLRNKGVDPTEPEVNLDELAQKIREGASKAHP</sequence>
<proteinExistence type="predicted"/>
<dbReference type="Proteomes" id="UP000008867">
    <property type="component" value="Chromosome 7"/>
</dbReference>
<evidence type="ECO:0000313" key="3">
    <source>
        <dbReference type="Proteomes" id="UP000008867"/>
    </source>
</evidence>
<dbReference type="AlphaFoldDB" id="E7A184"/>